<evidence type="ECO:0000256" key="1">
    <source>
        <dbReference type="ARBA" id="ARBA00012493"/>
    </source>
</evidence>
<feature type="domain" description="Reverse transcriptase" evidence="10">
    <location>
        <begin position="46"/>
        <end position="225"/>
    </location>
</feature>
<keyword evidence="3" id="KW-0548">Nucleotidyltransferase</keyword>
<dbReference type="CDD" id="cd03487">
    <property type="entry name" value="RT_Bac_retron_II"/>
    <property type="match status" value="1"/>
</dbReference>
<keyword evidence="4" id="KW-0479">Metal-binding</keyword>
<gene>
    <name evidence="11" type="ORF">PSDVSF_15630</name>
</gene>
<comment type="similarity">
    <text evidence="8">Belongs to the bacterial reverse transcriptase family.</text>
</comment>
<keyword evidence="7" id="KW-0051">Antiviral defense</keyword>
<dbReference type="PANTHER" id="PTHR34047">
    <property type="entry name" value="NUCLEAR INTRON MATURASE 1, MITOCHONDRIAL-RELATED"/>
    <property type="match status" value="1"/>
</dbReference>
<dbReference type="EMBL" id="AP024485">
    <property type="protein sequence ID" value="BCS88321.1"/>
    <property type="molecule type" value="Genomic_DNA"/>
</dbReference>
<keyword evidence="2" id="KW-0808">Transferase</keyword>
<proteinExistence type="inferred from homology"/>
<dbReference type="SUPFAM" id="SSF56672">
    <property type="entry name" value="DNA/RNA polymerases"/>
    <property type="match status" value="1"/>
</dbReference>
<accession>A0ABN6EPD9</accession>
<protein>
    <recommendedName>
        <fullName evidence="1">RNA-directed DNA polymerase</fullName>
        <ecNumber evidence="1">2.7.7.49</ecNumber>
    </recommendedName>
</protein>
<keyword evidence="5" id="KW-0460">Magnesium</keyword>
<evidence type="ECO:0000313" key="11">
    <source>
        <dbReference type="EMBL" id="BCS88321.1"/>
    </source>
</evidence>
<keyword evidence="6" id="KW-0695">RNA-directed DNA polymerase</keyword>
<evidence type="ECO:0000256" key="2">
    <source>
        <dbReference type="ARBA" id="ARBA00022679"/>
    </source>
</evidence>
<dbReference type="InterPro" id="IPR051083">
    <property type="entry name" value="GrpII_Intron_Splice-Mob/Def"/>
</dbReference>
<keyword evidence="12" id="KW-1185">Reference proteome</keyword>
<comment type="catalytic activity">
    <reaction evidence="9">
        <text>DNA(n) + a 2'-deoxyribonucleoside 5'-triphosphate = DNA(n+1) + diphosphate</text>
        <dbReference type="Rhea" id="RHEA:22508"/>
        <dbReference type="Rhea" id="RHEA-COMP:17339"/>
        <dbReference type="Rhea" id="RHEA-COMP:17340"/>
        <dbReference type="ChEBI" id="CHEBI:33019"/>
        <dbReference type="ChEBI" id="CHEBI:61560"/>
        <dbReference type="ChEBI" id="CHEBI:173112"/>
        <dbReference type="EC" id="2.7.7.49"/>
    </reaction>
</comment>
<sequence length="291" mass="32959">MTPHDEVCPLIGLKSPNSLARILGYSLDHLNEVCESIPSFYRKKEITKKDGSARVLSVPSAPLRRIQSAILRHLSKFELHPAAYGAVKKRCHVDNAKQHAAAPFVYCLDFSSFFPSISSRRIYELFIQQLQCSPPVAGVLSKLTTYKYKLPTGSPTSPVLANILCQPLDVRLGNLSDAHNVVYTRFIDDLTFSGRVIPEEFMLKAKEIVESFGLKLNEGKEELFTPMNGKLVTGVNVNNKKIRVSRDYKRSVRAQKHQLELFEEYMTPSEIKKEESRVVGKDQYIKMVKTR</sequence>
<evidence type="ECO:0000313" key="12">
    <source>
        <dbReference type="Proteomes" id="UP001053296"/>
    </source>
</evidence>
<evidence type="ECO:0000256" key="8">
    <source>
        <dbReference type="ARBA" id="ARBA00034120"/>
    </source>
</evidence>
<dbReference type="InterPro" id="IPR043502">
    <property type="entry name" value="DNA/RNA_pol_sf"/>
</dbReference>
<evidence type="ECO:0000256" key="3">
    <source>
        <dbReference type="ARBA" id="ARBA00022695"/>
    </source>
</evidence>
<evidence type="ECO:0000256" key="9">
    <source>
        <dbReference type="ARBA" id="ARBA00048173"/>
    </source>
</evidence>
<organism evidence="11 12">
    <name type="scientific">Pseudodesulfovibrio sediminis</name>
    <dbReference type="NCBI Taxonomy" id="2810563"/>
    <lineage>
        <taxon>Bacteria</taxon>
        <taxon>Pseudomonadati</taxon>
        <taxon>Thermodesulfobacteriota</taxon>
        <taxon>Desulfovibrionia</taxon>
        <taxon>Desulfovibrionales</taxon>
        <taxon>Desulfovibrionaceae</taxon>
    </lineage>
</organism>
<reference evidence="11" key="1">
    <citation type="journal article" date="2022" name="Arch. Microbiol.">
        <title>Pseudodesulfovibrio sediminis sp. nov., a mesophilic and neutrophilic sulfate-reducing bacterium isolated from sediment of a brackish lake.</title>
        <authorList>
            <person name="Takahashi A."/>
            <person name="Kojima H."/>
            <person name="Watanabe M."/>
            <person name="Fukui M."/>
        </authorList>
    </citation>
    <scope>NUCLEOTIDE SEQUENCE</scope>
    <source>
        <strain evidence="11">SF6</strain>
    </source>
</reference>
<dbReference type="InterPro" id="IPR000123">
    <property type="entry name" value="Reverse_transcriptase_msDNA"/>
</dbReference>
<name>A0ABN6EPD9_9BACT</name>
<dbReference type="Pfam" id="PF00078">
    <property type="entry name" value="RVT_1"/>
    <property type="match status" value="1"/>
</dbReference>
<evidence type="ECO:0000256" key="7">
    <source>
        <dbReference type="ARBA" id="ARBA00023118"/>
    </source>
</evidence>
<evidence type="ECO:0000259" key="10">
    <source>
        <dbReference type="Pfam" id="PF00078"/>
    </source>
</evidence>
<evidence type="ECO:0000256" key="6">
    <source>
        <dbReference type="ARBA" id="ARBA00022918"/>
    </source>
</evidence>
<dbReference type="PRINTS" id="PR00866">
    <property type="entry name" value="RNADNAPOLMS"/>
</dbReference>
<dbReference type="InterPro" id="IPR000477">
    <property type="entry name" value="RT_dom"/>
</dbReference>
<evidence type="ECO:0000256" key="4">
    <source>
        <dbReference type="ARBA" id="ARBA00022723"/>
    </source>
</evidence>
<dbReference type="EC" id="2.7.7.49" evidence="1"/>
<evidence type="ECO:0000256" key="5">
    <source>
        <dbReference type="ARBA" id="ARBA00022842"/>
    </source>
</evidence>
<dbReference type="Proteomes" id="UP001053296">
    <property type="component" value="Chromosome"/>
</dbReference>